<comment type="caution">
    <text evidence="1">The sequence shown here is derived from an EMBL/GenBank/DDBJ whole genome shotgun (WGS) entry which is preliminary data.</text>
</comment>
<accession>A0A4R6PSU3</accession>
<keyword evidence="2" id="KW-1185">Reference proteome</keyword>
<dbReference type="Proteomes" id="UP000295087">
    <property type="component" value="Unassembled WGS sequence"/>
</dbReference>
<gene>
    <name evidence="1" type="ORF">DFR75_101376</name>
</gene>
<dbReference type="EMBL" id="SNXK01000001">
    <property type="protein sequence ID" value="TDP41277.1"/>
    <property type="molecule type" value="Genomic_DNA"/>
</dbReference>
<dbReference type="RefSeq" id="WP_067493899.1">
    <property type="nucleotide sequence ID" value="NZ_JBHXPO010000001.1"/>
</dbReference>
<dbReference type="AlphaFoldDB" id="A0A4R6PSU3"/>
<name>A0A4R6PSU3_NOCIG</name>
<protein>
    <submittedName>
        <fullName evidence="1">Uncharacterized protein</fullName>
    </submittedName>
</protein>
<sequence>MSTTAAPEAVKVPAEVEKSIAKFVAEHGGSGTAVLQYLGEQGVRITLVGEDGVLGDRVVADLATAKAVVERVEGLTETEEWDRELVSKVTPAKGHWAKMAGWVARSTKFPKARNANVFPGA</sequence>
<proteinExistence type="predicted"/>
<evidence type="ECO:0000313" key="1">
    <source>
        <dbReference type="EMBL" id="TDP41277.1"/>
    </source>
</evidence>
<organism evidence="1 2">
    <name type="scientific">Nocardia ignorata</name>
    <dbReference type="NCBI Taxonomy" id="145285"/>
    <lineage>
        <taxon>Bacteria</taxon>
        <taxon>Bacillati</taxon>
        <taxon>Actinomycetota</taxon>
        <taxon>Actinomycetes</taxon>
        <taxon>Mycobacteriales</taxon>
        <taxon>Nocardiaceae</taxon>
        <taxon>Nocardia</taxon>
    </lineage>
</organism>
<evidence type="ECO:0000313" key="2">
    <source>
        <dbReference type="Proteomes" id="UP000295087"/>
    </source>
</evidence>
<reference evidence="1 2" key="1">
    <citation type="submission" date="2019-03" db="EMBL/GenBank/DDBJ databases">
        <title>Genomic Encyclopedia of Type Strains, Phase IV (KMG-IV): sequencing the most valuable type-strain genomes for metagenomic binning, comparative biology and taxonomic classification.</title>
        <authorList>
            <person name="Goeker M."/>
        </authorList>
    </citation>
    <scope>NUCLEOTIDE SEQUENCE [LARGE SCALE GENOMIC DNA]</scope>
    <source>
        <strain evidence="1 2">DSM 44496</strain>
    </source>
</reference>